<evidence type="ECO:0000256" key="5">
    <source>
        <dbReference type="ARBA" id="ARBA00022840"/>
    </source>
</evidence>
<comment type="cofactor">
    <cofactor evidence="1">
        <name>Mg(2+)</name>
        <dbReference type="ChEBI" id="CHEBI:18420"/>
    </cofactor>
</comment>
<comment type="caution">
    <text evidence="10">The sequence shown here is derived from an EMBL/GenBank/DDBJ whole genome shotgun (WGS) entry which is preliminary data.</text>
</comment>
<dbReference type="InterPro" id="IPR036651">
    <property type="entry name" value="Gln_synt_N_sf"/>
</dbReference>
<dbReference type="GO" id="GO:0005524">
    <property type="term" value="F:ATP binding"/>
    <property type="evidence" value="ECO:0007669"/>
    <property type="project" value="UniProtKB-KW"/>
</dbReference>
<dbReference type="SMART" id="SM01230">
    <property type="entry name" value="Gln-synt_C"/>
    <property type="match status" value="1"/>
</dbReference>
<dbReference type="InterPro" id="IPR008146">
    <property type="entry name" value="Gln_synth_cat_dom"/>
</dbReference>
<dbReference type="GO" id="GO:0004356">
    <property type="term" value="F:glutamine synthetase activity"/>
    <property type="evidence" value="ECO:0007669"/>
    <property type="project" value="InterPro"/>
</dbReference>
<evidence type="ECO:0000256" key="1">
    <source>
        <dbReference type="ARBA" id="ARBA00001946"/>
    </source>
</evidence>
<dbReference type="PANTHER" id="PTHR43785">
    <property type="entry name" value="GAMMA-GLUTAMYLPUTRESCINE SYNTHETASE"/>
    <property type="match status" value="1"/>
</dbReference>
<keyword evidence="5" id="KW-0067">ATP-binding</keyword>
<name>A0A7V7PMQ2_9HYPH</name>
<dbReference type="AlphaFoldDB" id="A0A7V7PMQ2"/>
<gene>
    <name evidence="10" type="ORF">F6X38_15680</name>
</gene>
<dbReference type="EMBL" id="VZDO01000013">
    <property type="protein sequence ID" value="KAB0678471.1"/>
    <property type="molecule type" value="Genomic_DNA"/>
</dbReference>
<keyword evidence="6" id="KW-0535">Nitrogen fixation</keyword>
<dbReference type="Proteomes" id="UP000432089">
    <property type="component" value="Unassembled WGS sequence"/>
</dbReference>
<comment type="function">
    <text evidence="2">Catalyzes the ATP-dependent biosynthesis of glutamine from glutamate and ammonia.</text>
</comment>
<reference evidence="10 11" key="1">
    <citation type="submission" date="2019-09" db="EMBL/GenBank/DDBJ databases">
        <title>YIM 132180 draft genome.</title>
        <authorList>
            <person name="Zhang K."/>
        </authorList>
    </citation>
    <scope>NUCLEOTIDE SEQUENCE [LARGE SCALE GENOMIC DNA]</scope>
    <source>
        <strain evidence="10 11">YIM 132180</strain>
    </source>
</reference>
<dbReference type="Gene3D" id="3.10.20.70">
    <property type="entry name" value="Glutamine synthetase, N-terminal domain"/>
    <property type="match status" value="1"/>
</dbReference>
<evidence type="ECO:0000256" key="7">
    <source>
        <dbReference type="PROSITE-ProRule" id="PRU01331"/>
    </source>
</evidence>
<keyword evidence="11" id="KW-1185">Reference proteome</keyword>
<evidence type="ECO:0000256" key="3">
    <source>
        <dbReference type="ARBA" id="ARBA00022598"/>
    </source>
</evidence>
<evidence type="ECO:0000256" key="6">
    <source>
        <dbReference type="ARBA" id="ARBA00023231"/>
    </source>
</evidence>
<dbReference type="Gene3D" id="3.30.590.10">
    <property type="entry name" value="Glutamine synthetase/guanido kinase, catalytic domain"/>
    <property type="match status" value="1"/>
</dbReference>
<dbReference type="GO" id="GO:0006542">
    <property type="term" value="P:glutamine biosynthetic process"/>
    <property type="evidence" value="ECO:0007669"/>
    <property type="project" value="InterPro"/>
</dbReference>
<evidence type="ECO:0000313" key="10">
    <source>
        <dbReference type="EMBL" id="KAB0678471.1"/>
    </source>
</evidence>
<proteinExistence type="inferred from homology"/>
<sequence>MTGVPHLPTLVTTDLAAITRGRPFPEERLRSGGTSGIGWVPANLCLTAFNTIADPNPFGSVGDLRILPDPSARFTTGGTLKETPFDLVMGDIVTLDGAPWDCCPRHFLREALAMLKAETGLSILAAFEHEFQLAGAGPAGHAFSFEALRQADPFVPRLLACLEEAGAEPELAFAEYGANQFEATLAPADGLAAADRAVALREIVRELAKGLGWRASFAPKPSLEGVGNGVHIHLSLVAEDGAPATYDAAGPGRLSARAGSFFAGILRHMQALTAVAAPAAPSYFRLKPHNWSASYTWLGDRDREASLRICPTVSIGGRDPAAQFNVEYRAADALANPHLALGVLVRAGLEGLRAGLAAPPIVSGDPGTMSEAERAELGLRRLPESCEAALAALEGDEVARGWFPPDLFASFLAVRRTELAAVTGREPAEVCEIYRMLY</sequence>
<dbReference type="Pfam" id="PF00120">
    <property type="entry name" value="Gln-synt_C"/>
    <property type="match status" value="1"/>
</dbReference>
<evidence type="ECO:0000256" key="4">
    <source>
        <dbReference type="ARBA" id="ARBA00022741"/>
    </source>
</evidence>
<feature type="domain" description="GS catalytic" evidence="9">
    <location>
        <begin position="104"/>
        <end position="438"/>
    </location>
</feature>
<comment type="similarity">
    <text evidence="7 8">Belongs to the glutamine synthetase family.</text>
</comment>
<dbReference type="InterPro" id="IPR014746">
    <property type="entry name" value="Gln_synth/guanido_kin_cat_dom"/>
</dbReference>
<dbReference type="PROSITE" id="PS51987">
    <property type="entry name" value="GS_CATALYTIC"/>
    <property type="match status" value="1"/>
</dbReference>
<evidence type="ECO:0000313" key="11">
    <source>
        <dbReference type="Proteomes" id="UP000432089"/>
    </source>
</evidence>
<protein>
    <submittedName>
        <fullName evidence="10">Glutamine synthetase</fullName>
    </submittedName>
</protein>
<dbReference type="RefSeq" id="WP_150971218.1">
    <property type="nucleotide sequence ID" value="NZ_VZDO01000013.1"/>
</dbReference>
<dbReference type="InterPro" id="IPR008147">
    <property type="entry name" value="Gln_synt_N"/>
</dbReference>
<keyword evidence="3" id="KW-0436">Ligase</keyword>
<dbReference type="SUPFAM" id="SSF55931">
    <property type="entry name" value="Glutamine synthetase/guanido kinase"/>
    <property type="match status" value="1"/>
</dbReference>
<accession>A0A7V7PMQ2</accession>
<dbReference type="PANTHER" id="PTHR43785:SF12">
    <property type="entry name" value="TYPE-1 GLUTAMINE SYNTHETASE 2"/>
    <property type="match status" value="1"/>
</dbReference>
<evidence type="ECO:0000256" key="8">
    <source>
        <dbReference type="RuleBase" id="RU000384"/>
    </source>
</evidence>
<dbReference type="Pfam" id="PF16952">
    <property type="entry name" value="Gln-synt_N_2"/>
    <property type="match status" value="1"/>
</dbReference>
<organism evidence="10 11">
    <name type="scientific">Plantimonas leprariae</name>
    <dbReference type="NCBI Taxonomy" id="2615207"/>
    <lineage>
        <taxon>Bacteria</taxon>
        <taxon>Pseudomonadati</taxon>
        <taxon>Pseudomonadota</taxon>
        <taxon>Alphaproteobacteria</taxon>
        <taxon>Hyphomicrobiales</taxon>
        <taxon>Aurantimonadaceae</taxon>
        <taxon>Plantimonas</taxon>
    </lineage>
</organism>
<evidence type="ECO:0000256" key="2">
    <source>
        <dbReference type="ARBA" id="ARBA00003117"/>
    </source>
</evidence>
<keyword evidence="4" id="KW-0547">Nucleotide-binding</keyword>
<evidence type="ECO:0000259" key="9">
    <source>
        <dbReference type="PROSITE" id="PS51987"/>
    </source>
</evidence>